<dbReference type="Proteomes" id="UP000182800">
    <property type="component" value="Unassembled WGS sequence"/>
</dbReference>
<dbReference type="GO" id="GO:0035438">
    <property type="term" value="F:cyclic-di-GMP binding"/>
    <property type="evidence" value="ECO:0007669"/>
    <property type="project" value="InterPro"/>
</dbReference>
<keyword evidence="5" id="KW-1185">Reference proteome</keyword>
<dbReference type="Gene3D" id="2.40.10.220">
    <property type="entry name" value="predicted glycosyltransferase like domains"/>
    <property type="match status" value="1"/>
</dbReference>
<reference evidence="2 4" key="1">
    <citation type="submission" date="2015-09" db="EMBL/GenBank/DDBJ databases">
        <title>Identification and resolution of microdiversity through metagenomic sequencing of parallel consortia.</title>
        <authorList>
            <person name="Nelson W.C."/>
            <person name="Romine M.F."/>
            <person name="Lindemann S.R."/>
        </authorList>
    </citation>
    <scope>NUCLEOTIDE SEQUENCE [LARGE SCALE GENOMIC DNA]</scope>
    <source>
        <strain evidence="2">HL-109</strain>
    </source>
</reference>
<dbReference type="EMBL" id="LJSX01000028">
    <property type="protein sequence ID" value="KPQ09400.1"/>
    <property type="molecule type" value="Genomic_DNA"/>
</dbReference>
<dbReference type="AlphaFoldDB" id="A0A0P7XY62"/>
<dbReference type="OrthoDB" id="9798164at2"/>
<dbReference type="SUPFAM" id="SSF141371">
    <property type="entry name" value="PilZ domain-like"/>
    <property type="match status" value="2"/>
</dbReference>
<evidence type="ECO:0000313" key="3">
    <source>
        <dbReference type="EMBL" id="SCC80911.1"/>
    </source>
</evidence>
<gene>
    <name evidence="3" type="ORF">GA0071312_1840</name>
    <name evidence="2" type="ORF">HLUCCO17_14960</name>
</gene>
<dbReference type="STRING" id="1653334.GA0071312_1840"/>
<dbReference type="RefSeq" id="WP_074444715.1">
    <property type="nucleotide sequence ID" value="NZ_FMBM01000002.1"/>
</dbReference>
<name>A0A0P7XY62_9HYPH</name>
<dbReference type="InterPro" id="IPR009875">
    <property type="entry name" value="PilZ_domain"/>
</dbReference>
<sequence length="208" mass="22881">MGAAEARADTEKAVPAYRSDRRRFARVKVSLLGRYMLANRQEYPCQSADFSPGGVALVAPVIGAIGERVVCYFEHIGRIEGQIVRHTDTGFAITINATPRKRDKLASQLTWLANRHELGLPEDRRHERIVPIHKNVTLRLDEGFDVEGKLIDVSLSGAGIALDVRPAIGLGVVVGNTPARVVRHFPDGIAVQFNLPLAADRFDENIIL</sequence>
<dbReference type="PATRIC" id="fig|1653334.4.peg.737"/>
<dbReference type="Pfam" id="PF07238">
    <property type="entry name" value="PilZ"/>
    <property type="match status" value="2"/>
</dbReference>
<accession>A0A0P7XY62</accession>
<dbReference type="Proteomes" id="UP000050497">
    <property type="component" value="Unassembled WGS sequence"/>
</dbReference>
<evidence type="ECO:0000313" key="2">
    <source>
        <dbReference type="EMBL" id="KPQ09400.1"/>
    </source>
</evidence>
<feature type="domain" description="PilZ" evidence="1">
    <location>
        <begin position="123"/>
        <end position="198"/>
    </location>
</feature>
<protein>
    <submittedName>
        <fullName evidence="2 3">PilZ domain</fullName>
    </submittedName>
</protein>
<organism evidence="2 4">
    <name type="scientific">Saliniramus fredricksonii</name>
    <dbReference type="NCBI Taxonomy" id="1653334"/>
    <lineage>
        <taxon>Bacteria</taxon>
        <taxon>Pseudomonadati</taxon>
        <taxon>Pseudomonadota</taxon>
        <taxon>Alphaproteobacteria</taxon>
        <taxon>Hyphomicrobiales</taxon>
        <taxon>Salinarimonadaceae</taxon>
        <taxon>Saliniramus</taxon>
    </lineage>
</organism>
<proteinExistence type="predicted"/>
<reference evidence="3 5" key="2">
    <citation type="submission" date="2016-08" db="EMBL/GenBank/DDBJ databases">
        <authorList>
            <person name="Varghese N."/>
            <person name="Submissions Spin"/>
        </authorList>
    </citation>
    <scope>NUCLEOTIDE SEQUENCE [LARGE SCALE GENOMIC DNA]</scope>
    <source>
        <strain evidence="3 5">HL-109</strain>
    </source>
</reference>
<comment type="caution">
    <text evidence="2">The sequence shown here is derived from an EMBL/GenBank/DDBJ whole genome shotgun (WGS) entry which is preliminary data.</text>
</comment>
<evidence type="ECO:0000313" key="4">
    <source>
        <dbReference type="Proteomes" id="UP000050497"/>
    </source>
</evidence>
<evidence type="ECO:0000313" key="5">
    <source>
        <dbReference type="Proteomes" id="UP000182800"/>
    </source>
</evidence>
<feature type="domain" description="PilZ" evidence="1">
    <location>
        <begin position="20"/>
        <end position="107"/>
    </location>
</feature>
<evidence type="ECO:0000259" key="1">
    <source>
        <dbReference type="Pfam" id="PF07238"/>
    </source>
</evidence>
<dbReference type="EMBL" id="FMBM01000002">
    <property type="protein sequence ID" value="SCC80911.1"/>
    <property type="molecule type" value="Genomic_DNA"/>
</dbReference>